<protein>
    <submittedName>
        <fullName evidence="5">LacI family transcriptional regulator</fullName>
    </submittedName>
</protein>
<dbReference type="Gene3D" id="3.40.50.2300">
    <property type="match status" value="2"/>
</dbReference>
<dbReference type="InterPro" id="IPR046335">
    <property type="entry name" value="LacI/GalR-like_sensor"/>
</dbReference>
<evidence type="ECO:0000313" key="6">
    <source>
        <dbReference type="Proteomes" id="UP000255355"/>
    </source>
</evidence>
<dbReference type="GO" id="GO:0003700">
    <property type="term" value="F:DNA-binding transcription factor activity"/>
    <property type="evidence" value="ECO:0007669"/>
    <property type="project" value="TreeGrafter"/>
</dbReference>
<dbReference type="InterPro" id="IPR000843">
    <property type="entry name" value="HTH_LacI"/>
</dbReference>
<name>A0A370HHF2_9NOCA</name>
<dbReference type="PROSITE" id="PS00356">
    <property type="entry name" value="HTH_LACI_1"/>
    <property type="match status" value="1"/>
</dbReference>
<evidence type="ECO:0000256" key="3">
    <source>
        <dbReference type="ARBA" id="ARBA00023163"/>
    </source>
</evidence>
<dbReference type="CDD" id="cd06267">
    <property type="entry name" value="PBP1_LacI_sugar_binding-like"/>
    <property type="match status" value="1"/>
</dbReference>
<evidence type="ECO:0000313" key="5">
    <source>
        <dbReference type="EMBL" id="RDI54604.1"/>
    </source>
</evidence>
<dbReference type="Gene3D" id="1.10.260.40">
    <property type="entry name" value="lambda repressor-like DNA-binding domains"/>
    <property type="match status" value="1"/>
</dbReference>
<dbReference type="Proteomes" id="UP000255355">
    <property type="component" value="Unassembled WGS sequence"/>
</dbReference>
<comment type="caution">
    <text evidence="5">The sequence shown here is derived from an EMBL/GenBank/DDBJ whole genome shotgun (WGS) entry which is preliminary data.</text>
</comment>
<keyword evidence="2" id="KW-0238">DNA-binding</keyword>
<dbReference type="CDD" id="cd01392">
    <property type="entry name" value="HTH_LacI"/>
    <property type="match status" value="1"/>
</dbReference>
<reference evidence="5 6" key="1">
    <citation type="submission" date="2018-07" db="EMBL/GenBank/DDBJ databases">
        <title>Genomic Encyclopedia of Type Strains, Phase IV (KMG-IV): sequencing the most valuable type-strain genomes for metagenomic binning, comparative biology and taxonomic classification.</title>
        <authorList>
            <person name="Goeker M."/>
        </authorList>
    </citation>
    <scope>NUCLEOTIDE SEQUENCE [LARGE SCALE GENOMIC DNA]</scope>
    <source>
        <strain evidence="5 6">DSM 44952</strain>
    </source>
</reference>
<organism evidence="5 6">
    <name type="scientific">Nocardia mexicana</name>
    <dbReference type="NCBI Taxonomy" id="279262"/>
    <lineage>
        <taxon>Bacteria</taxon>
        <taxon>Bacillati</taxon>
        <taxon>Actinomycetota</taxon>
        <taxon>Actinomycetes</taxon>
        <taxon>Mycobacteriales</taxon>
        <taxon>Nocardiaceae</taxon>
        <taxon>Nocardia</taxon>
    </lineage>
</organism>
<dbReference type="PANTHER" id="PTHR30146">
    <property type="entry name" value="LACI-RELATED TRANSCRIPTIONAL REPRESSOR"/>
    <property type="match status" value="1"/>
</dbReference>
<dbReference type="Pfam" id="PF13377">
    <property type="entry name" value="Peripla_BP_3"/>
    <property type="match status" value="1"/>
</dbReference>
<evidence type="ECO:0000259" key="4">
    <source>
        <dbReference type="PROSITE" id="PS50932"/>
    </source>
</evidence>
<feature type="domain" description="HTH lacI-type" evidence="4">
    <location>
        <begin position="30"/>
        <end position="84"/>
    </location>
</feature>
<dbReference type="InterPro" id="IPR028082">
    <property type="entry name" value="Peripla_BP_I"/>
</dbReference>
<evidence type="ECO:0000256" key="2">
    <source>
        <dbReference type="ARBA" id="ARBA00023125"/>
    </source>
</evidence>
<dbReference type="SMART" id="SM00354">
    <property type="entry name" value="HTH_LACI"/>
    <property type="match status" value="1"/>
</dbReference>
<keyword evidence="6" id="KW-1185">Reference proteome</keyword>
<gene>
    <name evidence="5" type="ORF">DFR68_102733</name>
</gene>
<dbReference type="EMBL" id="QQAZ01000002">
    <property type="protein sequence ID" value="RDI54604.1"/>
    <property type="molecule type" value="Genomic_DNA"/>
</dbReference>
<dbReference type="InterPro" id="IPR010982">
    <property type="entry name" value="Lambda_DNA-bd_dom_sf"/>
</dbReference>
<dbReference type="PANTHER" id="PTHR30146:SF109">
    <property type="entry name" value="HTH-TYPE TRANSCRIPTIONAL REGULATOR GALS"/>
    <property type="match status" value="1"/>
</dbReference>
<sequence>MFGERAFAGRKAKMVVMSALSDPGAPRRGATMREVAALAGVSIKTVSRVVRGEGGVSPELTARVADAAAMLDYRHNLAASTLRGHGQKTAAIGLLLMDVANPYASALHRAVEDFAHGRGTLVFAVSTDEDPVRQREVLDALLSRRVDGLIVMPVGTDHGLLLREQQRGTPIVFVDRGPAVAGIDSVTADNRDGARRAVEHLAAHGHRRIAYLGDLQSIWTAAERYAGYVEGLARTGVTLDPALVRTDLHSPAAAEAAAEALLSGPGRPTALFSAQNMITLGALRAIQKRGLHNEIALIGFDDLPLAELLHPALTAVAQDPGAIGHTAAEILFTRLDGDSSRPRHEVIPTRLLVRGSGEIAPDDR</sequence>
<dbReference type="SUPFAM" id="SSF53822">
    <property type="entry name" value="Periplasmic binding protein-like I"/>
    <property type="match status" value="1"/>
</dbReference>
<proteinExistence type="predicted"/>
<dbReference type="STRING" id="1210089.GCA_001613165_03877"/>
<keyword evidence="1" id="KW-0805">Transcription regulation</keyword>
<accession>A0A370HHF2</accession>
<dbReference type="AlphaFoldDB" id="A0A370HHF2"/>
<evidence type="ECO:0000256" key="1">
    <source>
        <dbReference type="ARBA" id="ARBA00023015"/>
    </source>
</evidence>
<dbReference type="PROSITE" id="PS50932">
    <property type="entry name" value="HTH_LACI_2"/>
    <property type="match status" value="1"/>
</dbReference>
<dbReference type="Pfam" id="PF00356">
    <property type="entry name" value="LacI"/>
    <property type="match status" value="1"/>
</dbReference>
<dbReference type="GO" id="GO:0000976">
    <property type="term" value="F:transcription cis-regulatory region binding"/>
    <property type="evidence" value="ECO:0007669"/>
    <property type="project" value="TreeGrafter"/>
</dbReference>
<keyword evidence="3" id="KW-0804">Transcription</keyword>
<dbReference type="SUPFAM" id="SSF47413">
    <property type="entry name" value="lambda repressor-like DNA-binding domains"/>
    <property type="match status" value="1"/>
</dbReference>